<sequence>MTGQSIYTTTFNLTVFLFLSLLSQFVSLETSRFNSNDGNLTTHCIEFERKALLKFKEGLTDPSGQLSSWVGKDCCRWKGVSCNKHTGNIFKIDLRNQGGEYCSLFEGLADNNSSSCLGGEISPSLLDLKYLSYLDLSMNDFQGITIPNFIGSLEKLSYLRLSQSNFGGMVPPHLGNLSNLQYLDLSAFVFYYNIWASDLNWLVGLSSLKYLNLGGVNLSEATDWLHSVNTMPSLSELHLFDCQLSNFPKSIQNINFTSLLVLDLSSNESNSSLPLWPFNISTLVEFNVSLNNFTGSIVSAALGSYHNLQSLDLSSNSISSDIRELLEGLSGCCNSSLKELILGSNKFNGKLPDSLGHLNYLRSLVLNENLISGPIPESVGRLFFLKELDLSFNEMNGSIPTSLGRLTELTKLQLFHNSWKGLLSQNHLQGLAKLRVFSVSSDTTCIFDVTHEWLPPFSLLAIQISNYLLGPKFPTWLRNQKELLSIVLTNVSISDTVPDWFWKLSMQIDKLDLSHNEIVGVVPNSLGISFVDLRFNRLEGTIPLWPKVICLFLNNNLFSGAIPLNIGSVMSSLVVLDLSGNSLDGTIPLSICKLKVLQGLFLSDNHLSGQIPIHLGDMYALGSVDLSQNNLSGHIPESMCSLPFLYWLRLSGNNLSGELSRLKNCRNLQTLDLGDNKFSGNIPGWLGENLSLLSKIRMRANLFTGDIPQQLCHLSDLHILDLAHNYFTGSIPHCLGNLSGFNRFTSVNIPFAYRFFYIYQMDLVVKGRQFGKCGSFSKDDIETVVLVSSYANLKQTKVAGTEGRKDNIIKPLKITVSFRS</sequence>
<name>A0ACC0IEZ9_9ERIC</name>
<comment type="caution">
    <text evidence="1">The sequence shown here is derived from an EMBL/GenBank/DDBJ whole genome shotgun (WGS) entry which is preliminary data.</text>
</comment>
<evidence type="ECO:0000313" key="2">
    <source>
        <dbReference type="Proteomes" id="UP001060215"/>
    </source>
</evidence>
<reference evidence="1 2" key="1">
    <citation type="journal article" date="2022" name="Plant J.">
        <title>Chromosome-level genome of Camellia lanceoleosa provides a valuable resource for understanding genome evolution and self-incompatibility.</title>
        <authorList>
            <person name="Gong W."/>
            <person name="Xiao S."/>
            <person name="Wang L."/>
            <person name="Liao Z."/>
            <person name="Chang Y."/>
            <person name="Mo W."/>
            <person name="Hu G."/>
            <person name="Li W."/>
            <person name="Zhao G."/>
            <person name="Zhu H."/>
            <person name="Hu X."/>
            <person name="Ji K."/>
            <person name="Xiang X."/>
            <person name="Song Q."/>
            <person name="Yuan D."/>
            <person name="Jin S."/>
            <person name="Zhang L."/>
        </authorList>
    </citation>
    <scope>NUCLEOTIDE SEQUENCE [LARGE SCALE GENOMIC DNA]</scope>
    <source>
        <strain evidence="1">SQ_2022a</strain>
    </source>
</reference>
<dbReference type="Proteomes" id="UP001060215">
    <property type="component" value="Chromosome 6"/>
</dbReference>
<keyword evidence="2" id="KW-1185">Reference proteome</keyword>
<gene>
    <name evidence="1" type="ORF">LOK49_LG03G00619</name>
</gene>
<dbReference type="EMBL" id="CM045763">
    <property type="protein sequence ID" value="KAI8023917.1"/>
    <property type="molecule type" value="Genomic_DNA"/>
</dbReference>
<accession>A0ACC0IEZ9</accession>
<evidence type="ECO:0000313" key="1">
    <source>
        <dbReference type="EMBL" id="KAI8023917.1"/>
    </source>
</evidence>
<organism evidence="1 2">
    <name type="scientific">Camellia lanceoleosa</name>
    <dbReference type="NCBI Taxonomy" id="1840588"/>
    <lineage>
        <taxon>Eukaryota</taxon>
        <taxon>Viridiplantae</taxon>
        <taxon>Streptophyta</taxon>
        <taxon>Embryophyta</taxon>
        <taxon>Tracheophyta</taxon>
        <taxon>Spermatophyta</taxon>
        <taxon>Magnoliopsida</taxon>
        <taxon>eudicotyledons</taxon>
        <taxon>Gunneridae</taxon>
        <taxon>Pentapetalae</taxon>
        <taxon>asterids</taxon>
        <taxon>Ericales</taxon>
        <taxon>Theaceae</taxon>
        <taxon>Camellia</taxon>
    </lineage>
</organism>
<proteinExistence type="predicted"/>
<protein>
    <submittedName>
        <fullName evidence="1">Receptor-like protein EIX2</fullName>
    </submittedName>
</protein>